<dbReference type="EMBL" id="AGNL01039473">
    <property type="protein sequence ID" value="EJK52634.1"/>
    <property type="molecule type" value="Genomic_DNA"/>
</dbReference>
<reference evidence="1 2" key="1">
    <citation type="journal article" date="2012" name="Genome Biol.">
        <title>Genome and low-iron response of an oceanic diatom adapted to chronic iron limitation.</title>
        <authorList>
            <person name="Lommer M."/>
            <person name="Specht M."/>
            <person name="Roy A.S."/>
            <person name="Kraemer L."/>
            <person name="Andreson R."/>
            <person name="Gutowska M.A."/>
            <person name="Wolf J."/>
            <person name="Bergner S.V."/>
            <person name="Schilhabel M.B."/>
            <person name="Klostermeier U.C."/>
            <person name="Beiko R.G."/>
            <person name="Rosenstiel P."/>
            <person name="Hippler M."/>
            <person name="Laroche J."/>
        </authorList>
    </citation>
    <scope>NUCLEOTIDE SEQUENCE [LARGE SCALE GENOMIC DNA]</scope>
    <source>
        <strain evidence="1 2">CCMP1005</strain>
    </source>
</reference>
<evidence type="ECO:0000313" key="1">
    <source>
        <dbReference type="EMBL" id="EJK52634.1"/>
    </source>
</evidence>
<name>K0RK46_THAOC</name>
<dbReference type="PANTHER" id="PTHR11439">
    <property type="entry name" value="GAG-POL-RELATED RETROTRANSPOSON"/>
    <property type="match status" value="1"/>
</dbReference>
<proteinExistence type="predicted"/>
<evidence type="ECO:0000313" key="2">
    <source>
        <dbReference type="Proteomes" id="UP000266841"/>
    </source>
</evidence>
<organism evidence="1 2">
    <name type="scientific">Thalassiosira oceanica</name>
    <name type="common">Marine diatom</name>
    <dbReference type="NCBI Taxonomy" id="159749"/>
    <lineage>
        <taxon>Eukaryota</taxon>
        <taxon>Sar</taxon>
        <taxon>Stramenopiles</taxon>
        <taxon>Ochrophyta</taxon>
        <taxon>Bacillariophyta</taxon>
        <taxon>Coscinodiscophyceae</taxon>
        <taxon>Thalassiosirophycidae</taxon>
        <taxon>Thalassiosirales</taxon>
        <taxon>Thalassiosiraceae</taxon>
        <taxon>Thalassiosira</taxon>
    </lineage>
</organism>
<accession>K0RK46</accession>
<dbReference type="AlphaFoldDB" id="K0RK46"/>
<sequence>MPFTLDLHVLTYWVRDQIYCPIYWKSKLQTEIALSTAEAEYIALSTALREVIPLMTMMEEVKEALPQTYVDRPGFFCKVWEDNQACLAMATNKKFTPCTKHIALKYHHFRSFVDGGRIRINYVDTLKQQADIFTKPVKDDLFPKLRRVLGSRDLSSTTFWFYVNASLALAIASHRCPLGSVESGALTCADVLVMALHRFLISLDLKATPKEYGDAGARGTARFLDYDSACSNHGLRISRTPLRHGVIDVASPTVSARTIVDLEARKAQLSDGRLRPPAARHERLDIPEAIMWRRLRYGPVIIPNGAKRCLGEALIRGGKPHPGKVRHFHVQDVADPASTIVTSAVEEGLAVEAGPWPWKRTSRVNLAFGFGNVILSPWKQSPGRRPCRGKGLGGQWIRPALHLFRQRNNLSFGFGNVIHSSTYSDHDAKLLRPANHIIHHQAGGSEKCSRFNFFCSRPLTLRRQQQQQQQERINKGRQAASRKGTIVRHFHVQGVADPASTIVTSAVEEGLAVEAGALAVEKD</sequence>
<dbReference type="Proteomes" id="UP000266841">
    <property type="component" value="Unassembled WGS sequence"/>
</dbReference>
<dbReference type="OrthoDB" id="42576at2759"/>
<dbReference type="CDD" id="cd09272">
    <property type="entry name" value="RNase_HI_RT_Ty1"/>
    <property type="match status" value="1"/>
</dbReference>
<dbReference type="PANTHER" id="PTHR11439:SF483">
    <property type="entry name" value="PEPTIDE SYNTHASE GLIP-LIKE, PUTATIVE (AFU_ORTHOLOGUE AFUA_3G12920)-RELATED"/>
    <property type="match status" value="1"/>
</dbReference>
<keyword evidence="2" id="KW-1185">Reference proteome</keyword>
<protein>
    <submittedName>
        <fullName evidence="1">Uncharacterized protein</fullName>
    </submittedName>
</protein>
<dbReference type="eggNOG" id="KOG0017">
    <property type="taxonomic scope" value="Eukaryota"/>
</dbReference>
<comment type="caution">
    <text evidence="1">The sequence shown here is derived from an EMBL/GenBank/DDBJ whole genome shotgun (WGS) entry which is preliminary data.</text>
</comment>
<gene>
    <name evidence="1" type="ORF">THAOC_28072</name>
</gene>